<name>A0A7D9JD37_PARCT</name>
<gene>
    <name evidence="2" type="ORF">PACLA_8A026904</name>
</gene>
<protein>
    <submittedName>
        <fullName evidence="2">Uncharacterized protein</fullName>
    </submittedName>
</protein>
<proteinExistence type="predicted"/>
<dbReference type="InterPro" id="IPR036691">
    <property type="entry name" value="Endo/exonu/phosph_ase_sf"/>
</dbReference>
<dbReference type="PANTHER" id="PTHR33395">
    <property type="entry name" value="TRANSCRIPTASE, PUTATIVE-RELATED-RELATED"/>
    <property type="match status" value="1"/>
</dbReference>
<comment type="caution">
    <text evidence="2">The sequence shown here is derived from an EMBL/GenBank/DDBJ whole genome shotgun (WGS) entry which is preliminary data.</text>
</comment>
<dbReference type="PANTHER" id="PTHR33395:SF22">
    <property type="entry name" value="REVERSE TRANSCRIPTASE DOMAIN-CONTAINING PROTEIN"/>
    <property type="match status" value="1"/>
</dbReference>
<evidence type="ECO:0000313" key="3">
    <source>
        <dbReference type="Proteomes" id="UP001152795"/>
    </source>
</evidence>
<organism evidence="2 3">
    <name type="scientific">Paramuricea clavata</name>
    <name type="common">Red gorgonian</name>
    <name type="synonym">Violescent sea-whip</name>
    <dbReference type="NCBI Taxonomy" id="317549"/>
    <lineage>
        <taxon>Eukaryota</taxon>
        <taxon>Metazoa</taxon>
        <taxon>Cnidaria</taxon>
        <taxon>Anthozoa</taxon>
        <taxon>Octocorallia</taxon>
        <taxon>Malacalcyonacea</taxon>
        <taxon>Plexauridae</taxon>
        <taxon>Paramuricea</taxon>
    </lineage>
</organism>
<keyword evidence="3" id="KW-1185">Reference proteome</keyword>
<dbReference type="OrthoDB" id="6381896at2759"/>
<evidence type="ECO:0000313" key="2">
    <source>
        <dbReference type="EMBL" id="CAB4027117.1"/>
    </source>
</evidence>
<evidence type="ECO:0000256" key="1">
    <source>
        <dbReference type="SAM" id="MobiDB-lite"/>
    </source>
</evidence>
<dbReference type="AlphaFoldDB" id="A0A7D9JD37"/>
<dbReference type="GO" id="GO:0003824">
    <property type="term" value="F:catalytic activity"/>
    <property type="evidence" value="ECO:0007669"/>
    <property type="project" value="InterPro"/>
</dbReference>
<dbReference type="EMBL" id="CACRXK020014610">
    <property type="protein sequence ID" value="CAB4027117.1"/>
    <property type="molecule type" value="Genomic_DNA"/>
</dbReference>
<dbReference type="Proteomes" id="UP001152795">
    <property type="component" value="Unassembled WGS sequence"/>
</dbReference>
<dbReference type="Pfam" id="PF14529">
    <property type="entry name" value="Exo_endo_phos_2"/>
    <property type="match status" value="1"/>
</dbReference>
<accession>A0A7D9JD37</accession>
<feature type="compositionally biased region" description="Acidic residues" evidence="1">
    <location>
        <begin position="1"/>
        <end position="11"/>
    </location>
</feature>
<reference evidence="2" key="1">
    <citation type="submission" date="2020-04" db="EMBL/GenBank/DDBJ databases">
        <authorList>
            <person name="Alioto T."/>
            <person name="Alioto T."/>
            <person name="Gomez Garrido J."/>
        </authorList>
    </citation>
    <scope>NUCLEOTIDE SEQUENCE</scope>
    <source>
        <strain evidence="2">A484AB</strain>
    </source>
</reference>
<sequence>MAINIESEDPNDNSNDNREHGLTNQNQSEVNNNQQIVLEDNTNSEFVGVARRVVNRLYLGGAREGATSELVTEYMERKGDFNLPDFSWSNNTALSNSENYSILMDIIQDNFLTQLVIEPTREHNVLDLVLATSSDSIKSLSVGEKFSDHNMITFLLTGQPYVQLKSKKYVYCYKKADWLQLKLTLSQIPWNLAFLEESIVENWNSWKDLFFAAVDECIPKTKGKKRQNAPWINKELISLCRKKKLLYKKAKRSQNESTWIRYRQMNNNLKRKCNEARWRYITDLAQDLTDNDNPKPFWNFVKSKCKGTNKLISLKVGESVFTDDQVLDYIVDERLENIRCSVDEVGKLLLNLKVEKSPGPDNIPARILKSGKLPTLHRFLKKVRRIVEKTIVRYLLQGLYAK</sequence>
<dbReference type="Gene3D" id="3.60.10.10">
    <property type="entry name" value="Endonuclease/exonuclease/phosphatase"/>
    <property type="match status" value="1"/>
</dbReference>
<feature type="region of interest" description="Disordered" evidence="1">
    <location>
        <begin position="1"/>
        <end position="32"/>
    </location>
</feature>
<dbReference type="InterPro" id="IPR005135">
    <property type="entry name" value="Endo/exonuclease/phosphatase"/>
</dbReference>